<keyword evidence="7" id="KW-0732">Signal</keyword>
<evidence type="ECO:0000256" key="6">
    <source>
        <dbReference type="SAM" id="MobiDB-lite"/>
    </source>
</evidence>
<reference evidence="9 10" key="1">
    <citation type="journal article" date="2016" name="DNA Res.">
        <title>The draft genome of MD-2 pineapple using hybrid error correction of long reads.</title>
        <authorList>
            <person name="Redwan R.M."/>
            <person name="Saidin A."/>
            <person name="Kumar S.V."/>
        </authorList>
    </citation>
    <scope>NUCLEOTIDE SEQUENCE [LARGE SCALE GENOMIC DNA]</scope>
    <source>
        <strain evidence="10">cv. MD2</strain>
        <tissue evidence="9">Leaf</tissue>
    </source>
</reference>
<dbReference type="AlphaFoldDB" id="A0A199W5S5"/>
<dbReference type="Proteomes" id="UP000092600">
    <property type="component" value="Unassembled WGS sequence"/>
</dbReference>
<dbReference type="PANTHER" id="PTHR46286:SF2">
    <property type="entry name" value="VIN3-LIKE PROTEIN 2"/>
    <property type="match status" value="1"/>
</dbReference>
<evidence type="ECO:0000256" key="5">
    <source>
        <dbReference type="ARBA" id="ARBA00023242"/>
    </source>
</evidence>
<gene>
    <name evidence="9" type="ORF">ACMD2_23387</name>
</gene>
<evidence type="ECO:0000256" key="7">
    <source>
        <dbReference type="SAM" id="SignalP"/>
    </source>
</evidence>
<dbReference type="GO" id="GO:0008270">
    <property type="term" value="F:zinc ion binding"/>
    <property type="evidence" value="ECO:0007669"/>
    <property type="project" value="UniProtKB-KW"/>
</dbReference>
<keyword evidence="2" id="KW-0479">Metal-binding</keyword>
<keyword evidence="4" id="KW-0862">Zinc</keyword>
<dbReference type="InterPro" id="IPR056990">
    <property type="entry name" value="VIN3-like_C"/>
</dbReference>
<sequence length="762" mass="84836">MRTSLSLSLYSHLINSVNLTLLPLAAAFGEEGEARRRGGGGGGNAKGGEEVRSLAMDPPFSGFILDPAKCRKMTIDEKRELVRELSKWPESAPEKLQSWSRRDLLEILCAELGKERKYTGLTKQKMIEYLFKVVSEKKTEENEEETEDAKSNPQTPLKRKRKNDNPSRLPVASQDSLLTEGTDTDTEAVTNTRYCQNSACRAMLNQNDAFCKRCSCCICHKYDDNKDPSLWLFCSSDAPYEGDSCGLSCHLECALKHPGTGIAKSRLCRKLDGSFYCLHCGKENDLLGCWKKQLMVAKDARRVDVLCYRISLSHKLLKFTEKYRSLHEIVDTAMKKLEAEVGPITNMPNMARGIVNRLSVAHNSVPSNLIKFEDLLSTSVTVMSSLEDFTTFSQDLVGLNVWHRRAEIPDYPSEPTCAILKQKKRFVIKDLAPATEYMFKVVAFSDSKELSTWEVRIKTESPLKDNTMVLAQGEAIIKPYCGSSKTNSSGLSNPVSDGDESNNNTATYTDLNKLPDNYSEYSENPENHLTEKISDHHGENNFSQNAQMGGVSGIESVAEEQQTPGPSGSALDEEPNSMIETGVQKDSTNSVEHKSENDAPNGNDLMIVPRGHFDPTLPATPHRLENGKEACGRSPKSNPGSDLLENGLTKPEKEPGSSSKKRKCEEMCNKDGSFEGAYEYCVKVVRWLECEGHIETSFRVKFLTWFSLRASPQERRVVSVYVDTLIDDPASLAGQLVDSFSEAISSKRPQTAPTGFCMKLWH</sequence>
<dbReference type="GO" id="GO:0005634">
    <property type="term" value="C:nucleus"/>
    <property type="evidence" value="ECO:0007669"/>
    <property type="project" value="UniProtKB-SubCell"/>
</dbReference>
<dbReference type="Pfam" id="PF23376">
    <property type="entry name" value="Fn3_VIN3"/>
    <property type="match status" value="1"/>
</dbReference>
<feature type="chain" id="PRO_5008286326" evidence="7">
    <location>
        <begin position="28"/>
        <end position="762"/>
    </location>
</feature>
<evidence type="ECO:0000256" key="4">
    <source>
        <dbReference type="ARBA" id="ARBA00022833"/>
    </source>
</evidence>
<proteinExistence type="predicted"/>
<dbReference type="EMBL" id="LSRQ01000167">
    <property type="protein sequence ID" value="OAY84832.1"/>
    <property type="molecule type" value="Genomic_DNA"/>
</dbReference>
<organism evidence="9 10">
    <name type="scientific">Ananas comosus</name>
    <name type="common">Pineapple</name>
    <name type="synonym">Ananas ananas</name>
    <dbReference type="NCBI Taxonomy" id="4615"/>
    <lineage>
        <taxon>Eukaryota</taxon>
        <taxon>Viridiplantae</taxon>
        <taxon>Streptophyta</taxon>
        <taxon>Embryophyta</taxon>
        <taxon>Tracheophyta</taxon>
        <taxon>Spermatophyta</taxon>
        <taxon>Magnoliopsida</taxon>
        <taxon>Liliopsida</taxon>
        <taxon>Poales</taxon>
        <taxon>Bromeliaceae</taxon>
        <taxon>Bromelioideae</taxon>
        <taxon>Ananas</taxon>
    </lineage>
</organism>
<feature type="region of interest" description="Disordered" evidence="6">
    <location>
        <begin position="482"/>
        <end position="525"/>
    </location>
</feature>
<dbReference type="InterPro" id="IPR058585">
    <property type="entry name" value="Fn3_VIN3"/>
</dbReference>
<comment type="subcellular location">
    <subcellularLocation>
        <location evidence="1">Nucleus</location>
    </subcellularLocation>
</comment>
<feature type="domain" description="Fibronectin type-III" evidence="8">
    <location>
        <begin position="365"/>
        <end position="462"/>
    </location>
</feature>
<dbReference type="PROSITE" id="PS50853">
    <property type="entry name" value="FN3"/>
    <property type="match status" value="1"/>
</dbReference>
<evidence type="ECO:0000256" key="1">
    <source>
        <dbReference type="ARBA" id="ARBA00004123"/>
    </source>
</evidence>
<comment type="caution">
    <text evidence="9">The sequence shown here is derived from an EMBL/GenBank/DDBJ whole genome shotgun (WGS) entry which is preliminary data.</text>
</comment>
<dbReference type="STRING" id="4615.A0A199W5S5"/>
<dbReference type="CDD" id="cd15521">
    <property type="entry name" value="PHD_VIN3_plant"/>
    <property type="match status" value="1"/>
</dbReference>
<evidence type="ECO:0000259" key="8">
    <source>
        <dbReference type="PROSITE" id="PS50853"/>
    </source>
</evidence>
<dbReference type="InterPro" id="IPR032881">
    <property type="entry name" value="Oberon-like_PHD"/>
</dbReference>
<keyword evidence="3" id="KW-0863">Zinc-finger</keyword>
<feature type="signal peptide" evidence="7">
    <location>
        <begin position="1"/>
        <end position="27"/>
    </location>
</feature>
<name>A0A199W5S5_ANACO</name>
<feature type="compositionally biased region" description="Basic and acidic residues" evidence="6">
    <location>
        <begin position="622"/>
        <end position="631"/>
    </location>
</feature>
<dbReference type="Pfam" id="PF07227">
    <property type="entry name" value="PHD_Oberon"/>
    <property type="match status" value="1"/>
</dbReference>
<evidence type="ECO:0000256" key="2">
    <source>
        <dbReference type="ARBA" id="ARBA00022723"/>
    </source>
</evidence>
<evidence type="ECO:0000313" key="10">
    <source>
        <dbReference type="Proteomes" id="UP000092600"/>
    </source>
</evidence>
<dbReference type="GO" id="GO:0040029">
    <property type="term" value="P:epigenetic regulation of gene expression"/>
    <property type="evidence" value="ECO:0007669"/>
    <property type="project" value="InterPro"/>
</dbReference>
<feature type="region of interest" description="Disordered" evidence="6">
    <location>
        <begin position="582"/>
        <end position="663"/>
    </location>
</feature>
<dbReference type="InterPro" id="IPR044514">
    <property type="entry name" value="VIN3-like"/>
</dbReference>
<accession>A0A199W5S5</accession>
<dbReference type="Pfam" id="PF23380">
    <property type="entry name" value="VIN3_C"/>
    <property type="match status" value="1"/>
</dbReference>
<feature type="compositionally biased region" description="Polar residues" evidence="6">
    <location>
        <begin position="173"/>
        <end position="183"/>
    </location>
</feature>
<feature type="region of interest" description="Disordered" evidence="6">
    <location>
        <begin position="138"/>
        <end position="183"/>
    </location>
</feature>
<evidence type="ECO:0000256" key="3">
    <source>
        <dbReference type="ARBA" id="ARBA00022771"/>
    </source>
</evidence>
<evidence type="ECO:0000313" key="9">
    <source>
        <dbReference type="EMBL" id="OAY84832.1"/>
    </source>
</evidence>
<dbReference type="GO" id="GO:0010048">
    <property type="term" value="P:vernalization response"/>
    <property type="evidence" value="ECO:0007669"/>
    <property type="project" value="InterPro"/>
</dbReference>
<dbReference type="InterPro" id="IPR003961">
    <property type="entry name" value="FN3_dom"/>
</dbReference>
<dbReference type="PANTHER" id="PTHR46286">
    <property type="entry name" value="VIN3-LIKE PROTEIN 2-RELATED"/>
    <property type="match status" value="1"/>
</dbReference>
<protein>
    <submittedName>
        <fullName evidence="9">VIN3-like protein 2</fullName>
    </submittedName>
</protein>
<feature type="compositionally biased region" description="Polar residues" evidence="6">
    <location>
        <begin position="483"/>
        <end position="510"/>
    </location>
</feature>
<keyword evidence="5" id="KW-0539">Nucleus</keyword>